<dbReference type="PANTHER" id="PTHR10015:SF427">
    <property type="entry name" value="HEAT SHOCK FACTOR PROTEIN"/>
    <property type="match status" value="1"/>
</dbReference>
<feature type="compositionally biased region" description="Basic and acidic residues" evidence="9">
    <location>
        <begin position="334"/>
        <end position="346"/>
    </location>
</feature>
<comment type="subcellular location">
    <subcellularLocation>
        <location evidence="1">Nucleus</location>
    </subcellularLocation>
</comment>
<feature type="compositionally biased region" description="Basic and acidic residues" evidence="9">
    <location>
        <begin position="358"/>
        <end position="367"/>
    </location>
</feature>
<comment type="subunit">
    <text evidence="7">Homotrimer. Homotrimerization increases the affinity of HSF1 to DNA. Interacts with transcriptional coregulator SSA1 on chromatin.</text>
</comment>
<keyword evidence="5" id="KW-0804">Transcription</keyword>
<name>A0A284RU47_ARMOS</name>
<evidence type="ECO:0000256" key="3">
    <source>
        <dbReference type="ARBA" id="ARBA00023015"/>
    </source>
</evidence>
<evidence type="ECO:0000256" key="7">
    <source>
        <dbReference type="ARBA" id="ARBA00062171"/>
    </source>
</evidence>
<dbReference type="GO" id="GO:0005634">
    <property type="term" value="C:nucleus"/>
    <property type="evidence" value="ECO:0007669"/>
    <property type="project" value="UniProtKB-SubCell"/>
</dbReference>
<keyword evidence="3" id="KW-0805">Transcription regulation</keyword>
<proteinExistence type="inferred from homology"/>
<dbReference type="AlphaFoldDB" id="A0A284RU47"/>
<feature type="compositionally biased region" description="Polar residues" evidence="9">
    <location>
        <begin position="615"/>
        <end position="627"/>
    </location>
</feature>
<dbReference type="STRING" id="47428.A0A284RU47"/>
<feature type="region of interest" description="Disordered" evidence="9">
    <location>
        <begin position="332"/>
        <end position="411"/>
    </location>
</feature>
<evidence type="ECO:0000256" key="4">
    <source>
        <dbReference type="ARBA" id="ARBA00023125"/>
    </source>
</evidence>
<dbReference type="Gene3D" id="1.10.10.10">
    <property type="entry name" value="Winged helix-like DNA-binding domain superfamily/Winged helix DNA-binding domain"/>
    <property type="match status" value="1"/>
</dbReference>
<dbReference type="InterPro" id="IPR036388">
    <property type="entry name" value="WH-like_DNA-bd_sf"/>
</dbReference>
<keyword evidence="12" id="KW-1185">Reference proteome</keyword>
<evidence type="ECO:0000256" key="5">
    <source>
        <dbReference type="ARBA" id="ARBA00023163"/>
    </source>
</evidence>
<evidence type="ECO:0000256" key="1">
    <source>
        <dbReference type="ARBA" id="ARBA00004123"/>
    </source>
</evidence>
<dbReference type="SMART" id="SM00415">
    <property type="entry name" value="HSF"/>
    <property type="match status" value="1"/>
</dbReference>
<gene>
    <name evidence="11" type="ORF">ARMOST_15719</name>
</gene>
<feature type="compositionally biased region" description="Polar residues" evidence="9">
    <location>
        <begin position="395"/>
        <end position="410"/>
    </location>
</feature>
<sequence length="702" mass="77396">MNIQIPQPMCLRLIHEAQLLPVTGERSPKFWMVPVCLRASQCELAKSGDMKDLIWNTHANRPEVNLNFDLICLSGTLEANITIGVVTCFSLRHLPPSPSKFFHVSITYMLIMSSNNQQVALTNTFRSYNSKVPMFLQKLYMIVDKEETNDVISWSQDGESFFVHDHERLAREHLPQWFKHNKFASFVRQLNMYGFHKVPHLQQGVLKSETEADQSQFIHPYFQRGKEDQLIFIERKKQTKDQAAIEFDQADPSVPPAFPTGQALDIPAIVNGIAAIRRHQTTISQDLNELKRSDQLLWEEALQARNRYKQQQDTINRIVKFLANLLTQLANSSSKEKDSSRPRDSPHGIVPLQPSRLMIEDKRRDGSKVGIVEVEDEDDKDMAKSPASAKYPTVETPSATIQPSTTTSEAVSPLISEISSFATPATDSEYPPSPPNLNTVNGIGPSDPQPASQTEIDRRMPNPLSGINLENLSTSDWELISSMLGPLVADPSQNDYSHLPIFDIGQSSPSRLPLTDSDYTSPQSPPKPPSDGLIPFDPQSPGALQKQFRQIGDIDQAVDALNGDIDSLSSVLGISPSSHQMDTSGIPDIDYSSFLNYATPPLADIANPLLDEMQSDGTASPVNNLRQGSPFVLAQPPAPRHPSVPPVDSGGGAGEQGSVLAPAPATSKGRKRKSDVAELDPPPSATPKPPATSALRRGRRNR</sequence>
<feature type="region of interest" description="Disordered" evidence="9">
    <location>
        <begin position="507"/>
        <end position="542"/>
    </location>
</feature>
<dbReference type="EMBL" id="FUEG01000016">
    <property type="protein sequence ID" value="SJL12296.1"/>
    <property type="molecule type" value="Genomic_DNA"/>
</dbReference>
<keyword evidence="4" id="KW-0238">DNA-binding</keyword>
<feature type="region of interest" description="Disordered" evidence="9">
    <location>
        <begin position="423"/>
        <end position="462"/>
    </location>
</feature>
<evidence type="ECO:0000313" key="12">
    <source>
        <dbReference type="Proteomes" id="UP000219338"/>
    </source>
</evidence>
<feature type="region of interest" description="Disordered" evidence="9">
    <location>
        <begin position="614"/>
        <end position="702"/>
    </location>
</feature>
<dbReference type="Pfam" id="PF00447">
    <property type="entry name" value="HSF_DNA-bind"/>
    <property type="match status" value="1"/>
</dbReference>
<feature type="domain" description="HSF-type DNA-binding" evidence="10">
    <location>
        <begin position="131"/>
        <end position="236"/>
    </location>
</feature>
<dbReference type="Proteomes" id="UP000219338">
    <property type="component" value="Unassembled WGS sequence"/>
</dbReference>
<dbReference type="GO" id="GO:0043565">
    <property type="term" value="F:sequence-specific DNA binding"/>
    <property type="evidence" value="ECO:0007669"/>
    <property type="project" value="InterPro"/>
</dbReference>
<dbReference type="InterPro" id="IPR036390">
    <property type="entry name" value="WH_DNA-bd_sf"/>
</dbReference>
<comment type="similarity">
    <text evidence="2 8">Belongs to the HSF family.</text>
</comment>
<evidence type="ECO:0000313" key="11">
    <source>
        <dbReference type="EMBL" id="SJL12296.1"/>
    </source>
</evidence>
<feature type="compositionally biased region" description="Pro residues" evidence="9">
    <location>
        <begin position="680"/>
        <end position="690"/>
    </location>
</feature>
<evidence type="ECO:0000256" key="6">
    <source>
        <dbReference type="ARBA" id="ARBA00023242"/>
    </source>
</evidence>
<protein>
    <recommendedName>
        <fullName evidence="10">HSF-type DNA-binding domain-containing protein</fullName>
    </recommendedName>
</protein>
<dbReference type="OrthoDB" id="60033at2759"/>
<keyword evidence="6" id="KW-0539">Nucleus</keyword>
<dbReference type="PRINTS" id="PR00056">
    <property type="entry name" value="HSFDOMAIN"/>
</dbReference>
<evidence type="ECO:0000256" key="9">
    <source>
        <dbReference type="SAM" id="MobiDB-lite"/>
    </source>
</evidence>
<evidence type="ECO:0000256" key="8">
    <source>
        <dbReference type="RuleBase" id="RU004020"/>
    </source>
</evidence>
<dbReference type="InterPro" id="IPR000232">
    <property type="entry name" value="HSF_DNA-bd"/>
</dbReference>
<feature type="compositionally biased region" description="Pro residues" evidence="9">
    <location>
        <begin position="636"/>
        <end position="645"/>
    </location>
</feature>
<evidence type="ECO:0000259" key="10">
    <source>
        <dbReference type="SMART" id="SM00415"/>
    </source>
</evidence>
<dbReference type="SUPFAM" id="SSF46785">
    <property type="entry name" value="Winged helix' DNA-binding domain"/>
    <property type="match status" value="1"/>
</dbReference>
<reference evidence="12" key="1">
    <citation type="journal article" date="2017" name="Nat. Ecol. Evol.">
        <title>Genome expansion and lineage-specific genetic innovations in the forest pathogenic fungi Armillaria.</title>
        <authorList>
            <person name="Sipos G."/>
            <person name="Prasanna A.N."/>
            <person name="Walter M.C."/>
            <person name="O'Connor E."/>
            <person name="Balint B."/>
            <person name="Krizsan K."/>
            <person name="Kiss B."/>
            <person name="Hess J."/>
            <person name="Varga T."/>
            <person name="Slot J."/>
            <person name="Riley R."/>
            <person name="Boka B."/>
            <person name="Rigling D."/>
            <person name="Barry K."/>
            <person name="Lee J."/>
            <person name="Mihaltcheva S."/>
            <person name="LaButti K."/>
            <person name="Lipzen A."/>
            <person name="Waldron R."/>
            <person name="Moloney N.M."/>
            <person name="Sperisen C."/>
            <person name="Kredics L."/>
            <person name="Vagvoelgyi C."/>
            <person name="Patrignani A."/>
            <person name="Fitzpatrick D."/>
            <person name="Nagy I."/>
            <person name="Doyle S."/>
            <person name="Anderson J.B."/>
            <person name="Grigoriev I.V."/>
            <person name="Gueldener U."/>
            <person name="Muensterkoetter M."/>
            <person name="Nagy L.G."/>
        </authorList>
    </citation>
    <scope>NUCLEOTIDE SEQUENCE [LARGE SCALE GENOMIC DNA]</scope>
    <source>
        <strain evidence="12">C18/9</strain>
    </source>
</reference>
<accession>A0A284RU47</accession>
<dbReference type="GO" id="GO:0003700">
    <property type="term" value="F:DNA-binding transcription factor activity"/>
    <property type="evidence" value="ECO:0007669"/>
    <property type="project" value="InterPro"/>
</dbReference>
<organism evidence="11 12">
    <name type="scientific">Armillaria ostoyae</name>
    <name type="common">Armillaria root rot fungus</name>
    <dbReference type="NCBI Taxonomy" id="47428"/>
    <lineage>
        <taxon>Eukaryota</taxon>
        <taxon>Fungi</taxon>
        <taxon>Dikarya</taxon>
        <taxon>Basidiomycota</taxon>
        <taxon>Agaricomycotina</taxon>
        <taxon>Agaricomycetes</taxon>
        <taxon>Agaricomycetidae</taxon>
        <taxon>Agaricales</taxon>
        <taxon>Marasmiineae</taxon>
        <taxon>Physalacriaceae</taxon>
        <taxon>Armillaria</taxon>
    </lineage>
</organism>
<evidence type="ECO:0000256" key="2">
    <source>
        <dbReference type="ARBA" id="ARBA00006403"/>
    </source>
</evidence>
<dbReference type="PANTHER" id="PTHR10015">
    <property type="entry name" value="HEAT SHOCK TRANSCRIPTION FACTOR"/>
    <property type="match status" value="1"/>
</dbReference>
<dbReference type="FunFam" id="1.10.10.10:FF:000027">
    <property type="entry name" value="Heat shock transcription factor 1"/>
    <property type="match status" value="1"/>
</dbReference>